<evidence type="ECO:0000256" key="1">
    <source>
        <dbReference type="SAM" id="MobiDB-lite"/>
    </source>
</evidence>
<feature type="compositionally biased region" description="Basic and acidic residues" evidence="1">
    <location>
        <begin position="39"/>
        <end position="58"/>
    </location>
</feature>
<protein>
    <submittedName>
        <fullName evidence="2">Uncharacterized protein</fullName>
    </submittedName>
</protein>
<dbReference type="Proteomes" id="UP000004535">
    <property type="component" value="Unassembled WGS sequence"/>
</dbReference>
<evidence type="ECO:0000313" key="3">
    <source>
        <dbReference type="Proteomes" id="UP000004535"/>
    </source>
</evidence>
<sequence>MIGRACVPAMARRVGAAVRTRRPSMRDSRLRCGAIRLRPRADSRVRRSHRRSDAREIDGSCAANSRRGSDTSPCSIGARCLTIPRTIAGQMPVSARVACAGTPNRAVA</sequence>
<reference evidence="2 3" key="1">
    <citation type="journal article" date="2012" name="J. Bacteriol.">
        <title>Draft Genome Sequence Determination for Cystic Fibrosis and Chronic Granulomatous Disease Burkholderia multivorans Isolates.</title>
        <authorList>
            <person name="Varga J.J."/>
            <person name="Losada L."/>
            <person name="Zelazny A.M."/>
            <person name="Brinkac L."/>
            <person name="Harkins D."/>
            <person name="Radune D."/>
            <person name="Hostetler J."/>
            <person name="Sampaio E.P."/>
            <person name="Ronning C.M."/>
            <person name="Nierman W.C."/>
            <person name="Greenberg D.E."/>
            <person name="Holland S.M."/>
            <person name="Goldberg J.B."/>
        </authorList>
    </citation>
    <scope>NUCLEOTIDE SEQUENCE [LARGE SCALE GENOMIC DNA]</scope>
    <source>
        <strain evidence="2 3">CGD2</strain>
    </source>
</reference>
<evidence type="ECO:0000313" key="2">
    <source>
        <dbReference type="EMBL" id="EEE06978.1"/>
    </source>
</evidence>
<name>B9BQT3_9BURK</name>
<accession>B9BQT3</accession>
<gene>
    <name evidence="2" type="ORF">BURMUCGD2_1086</name>
</gene>
<feature type="region of interest" description="Disordered" evidence="1">
    <location>
        <begin position="39"/>
        <end position="73"/>
    </location>
</feature>
<proteinExistence type="predicted"/>
<organism evidence="2 3">
    <name type="scientific">Burkholderia multivorans CGD2</name>
    <dbReference type="NCBI Taxonomy" id="513052"/>
    <lineage>
        <taxon>Bacteria</taxon>
        <taxon>Pseudomonadati</taxon>
        <taxon>Pseudomonadota</taxon>
        <taxon>Betaproteobacteria</taxon>
        <taxon>Burkholderiales</taxon>
        <taxon>Burkholderiaceae</taxon>
        <taxon>Burkholderia</taxon>
        <taxon>Burkholderia cepacia complex</taxon>
    </lineage>
</organism>
<comment type="caution">
    <text evidence="2">The sequence shown here is derived from an EMBL/GenBank/DDBJ whole genome shotgun (WGS) entry which is preliminary data.</text>
</comment>
<dbReference type="EMBL" id="ACFC01000005">
    <property type="protein sequence ID" value="EEE06978.1"/>
    <property type="molecule type" value="Genomic_DNA"/>
</dbReference>
<dbReference type="AlphaFoldDB" id="B9BQT3"/>